<dbReference type="SUPFAM" id="SSF53822">
    <property type="entry name" value="Periplasmic binding protein-like I"/>
    <property type="match status" value="1"/>
</dbReference>
<dbReference type="PROSITE" id="PS50932">
    <property type="entry name" value="HTH_LACI_2"/>
    <property type="match status" value="1"/>
</dbReference>
<dbReference type="InterPro" id="IPR046335">
    <property type="entry name" value="LacI/GalR-like_sensor"/>
</dbReference>
<feature type="domain" description="HTH lacI-type" evidence="4">
    <location>
        <begin position="29"/>
        <end position="83"/>
    </location>
</feature>
<dbReference type="InterPro" id="IPR000843">
    <property type="entry name" value="HTH_LacI"/>
</dbReference>
<evidence type="ECO:0000256" key="2">
    <source>
        <dbReference type="ARBA" id="ARBA00023125"/>
    </source>
</evidence>
<name>A0ABN2JRB2_9ACTN</name>
<proteinExistence type="predicted"/>
<dbReference type="InterPro" id="IPR010982">
    <property type="entry name" value="Lambda_DNA-bd_dom_sf"/>
</dbReference>
<evidence type="ECO:0000259" key="4">
    <source>
        <dbReference type="PROSITE" id="PS50932"/>
    </source>
</evidence>
<evidence type="ECO:0000256" key="1">
    <source>
        <dbReference type="ARBA" id="ARBA00023015"/>
    </source>
</evidence>
<dbReference type="PANTHER" id="PTHR30146">
    <property type="entry name" value="LACI-RELATED TRANSCRIPTIONAL REPRESSOR"/>
    <property type="match status" value="1"/>
</dbReference>
<evidence type="ECO:0000313" key="5">
    <source>
        <dbReference type="EMBL" id="GAA1736307.1"/>
    </source>
</evidence>
<dbReference type="SMART" id="SM00354">
    <property type="entry name" value="HTH_LACI"/>
    <property type="match status" value="1"/>
</dbReference>
<sequence>MRCDGRVPRLPGMVGVSDVEKRGRRRGELTVAAVARMAGVSAPTVSKVLNGRAGVAPQTRQRVEEVLREHGYRRPDAVSSVAMLEVVFHALENQIAIEIMRGVERVAREHELAVGFSEMRGREFAGRTWLEQVLARRPAGIIAVFAESTPEQYAKLAASAIPVVALDPTGEPLHTTPSVGATNWSGGVAATRHLIELGHTRIATITGPLDYLCARARLDGFRAAMDAANLSIGADMLRTGQFDVTTGLVEGRALLGLRNRPTAVVCGNDLQALGVYEAARQAGLSIPHDLSVVGFDDLAYARWCGPTLTTVRQPFEDMGETAARVVLGLAAGDCPANPRVELATSLIARESTAAPPA</sequence>
<dbReference type="SUPFAM" id="SSF47413">
    <property type="entry name" value="lambda repressor-like DNA-binding domains"/>
    <property type="match status" value="1"/>
</dbReference>
<dbReference type="Proteomes" id="UP001500655">
    <property type="component" value="Unassembled WGS sequence"/>
</dbReference>
<keyword evidence="2 5" id="KW-0238">DNA-binding</keyword>
<dbReference type="EMBL" id="BAAALS010000001">
    <property type="protein sequence ID" value="GAA1736307.1"/>
    <property type="molecule type" value="Genomic_DNA"/>
</dbReference>
<accession>A0ABN2JRB2</accession>
<keyword evidence="1" id="KW-0805">Transcription regulation</keyword>
<organism evidence="5 6">
    <name type="scientific">Luedemannella helvata</name>
    <dbReference type="NCBI Taxonomy" id="349315"/>
    <lineage>
        <taxon>Bacteria</taxon>
        <taxon>Bacillati</taxon>
        <taxon>Actinomycetota</taxon>
        <taxon>Actinomycetes</taxon>
        <taxon>Micromonosporales</taxon>
        <taxon>Micromonosporaceae</taxon>
        <taxon>Luedemannella</taxon>
    </lineage>
</organism>
<gene>
    <name evidence="5" type="ORF">GCM10009681_03600</name>
</gene>
<evidence type="ECO:0000313" key="6">
    <source>
        <dbReference type="Proteomes" id="UP001500655"/>
    </source>
</evidence>
<dbReference type="PANTHER" id="PTHR30146:SF153">
    <property type="entry name" value="LACTOSE OPERON REPRESSOR"/>
    <property type="match status" value="1"/>
</dbReference>
<dbReference type="CDD" id="cd01392">
    <property type="entry name" value="HTH_LacI"/>
    <property type="match status" value="1"/>
</dbReference>
<reference evidence="5 6" key="1">
    <citation type="journal article" date="2019" name="Int. J. Syst. Evol. Microbiol.">
        <title>The Global Catalogue of Microorganisms (GCM) 10K type strain sequencing project: providing services to taxonomists for standard genome sequencing and annotation.</title>
        <authorList>
            <consortium name="The Broad Institute Genomics Platform"/>
            <consortium name="The Broad Institute Genome Sequencing Center for Infectious Disease"/>
            <person name="Wu L."/>
            <person name="Ma J."/>
        </authorList>
    </citation>
    <scope>NUCLEOTIDE SEQUENCE [LARGE SCALE GENOMIC DNA]</scope>
    <source>
        <strain evidence="5 6">JCM 13249</strain>
    </source>
</reference>
<dbReference type="Gene3D" id="1.10.260.40">
    <property type="entry name" value="lambda repressor-like DNA-binding domains"/>
    <property type="match status" value="1"/>
</dbReference>
<dbReference type="GO" id="GO:0003677">
    <property type="term" value="F:DNA binding"/>
    <property type="evidence" value="ECO:0007669"/>
    <property type="project" value="UniProtKB-KW"/>
</dbReference>
<evidence type="ECO:0000256" key="3">
    <source>
        <dbReference type="ARBA" id="ARBA00023163"/>
    </source>
</evidence>
<keyword evidence="6" id="KW-1185">Reference proteome</keyword>
<protein>
    <submittedName>
        <fullName evidence="5">LacI family DNA-binding transcriptional regulator</fullName>
    </submittedName>
</protein>
<keyword evidence="3" id="KW-0804">Transcription</keyword>
<dbReference type="InterPro" id="IPR028082">
    <property type="entry name" value="Peripla_BP_I"/>
</dbReference>
<dbReference type="Gene3D" id="3.40.50.2300">
    <property type="match status" value="2"/>
</dbReference>
<comment type="caution">
    <text evidence="5">The sequence shown here is derived from an EMBL/GenBank/DDBJ whole genome shotgun (WGS) entry which is preliminary data.</text>
</comment>
<dbReference type="Pfam" id="PF13377">
    <property type="entry name" value="Peripla_BP_3"/>
    <property type="match status" value="1"/>
</dbReference>
<dbReference type="Pfam" id="PF00356">
    <property type="entry name" value="LacI"/>
    <property type="match status" value="1"/>
</dbReference>